<proteinExistence type="predicted"/>
<keyword evidence="3" id="KW-1185">Reference proteome</keyword>
<dbReference type="EMBL" id="JAXCGZ010019369">
    <property type="protein sequence ID" value="KAK7066175.1"/>
    <property type="molecule type" value="Genomic_DNA"/>
</dbReference>
<accession>A0AAN8ZZ34</accession>
<evidence type="ECO:0000256" key="1">
    <source>
        <dbReference type="SAM" id="MobiDB-lite"/>
    </source>
</evidence>
<comment type="caution">
    <text evidence="2">The sequence shown here is derived from an EMBL/GenBank/DDBJ whole genome shotgun (WGS) entry which is preliminary data.</text>
</comment>
<dbReference type="AlphaFoldDB" id="A0AAN8ZZ34"/>
<gene>
    <name evidence="2" type="ORF">SK128_028432</name>
</gene>
<evidence type="ECO:0000313" key="3">
    <source>
        <dbReference type="Proteomes" id="UP001381693"/>
    </source>
</evidence>
<feature type="compositionally biased region" description="Pro residues" evidence="1">
    <location>
        <begin position="200"/>
        <end position="209"/>
    </location>
</feature>
<feature type="region of interest" description="Disordered" evidence="1">
    <location>
        <begin position="1"/>
        <end position="209"/>
    </location>
</feature>
<name>A0AAN8ZZ34_HALRR</name>
<reference evidence="2 3" key="1">
    <citation type="submission" date="2023-11" db="EMBL/GenBank/DDBJ databases">
        <title>Halocaridina rubra genome assembly.</title>
        <authorList>
            <person name="Smith C."/>
        </authorList>
    </citation>
    <scope>NUCLEOTIDE SEQUENCE [LARGE SCALE GENOMIC DNA]</scope>
    <source>
        <strain evidence="2">EP-1</strain>
        <tissue evidence="2">Whole</tissue>
    </source>
</reference>
<feature type="compositionally biased region" description="Basic and acidic residues" evidence="1">
    <location>
        <begin position="72"/>
        <end position="84"/>
    </location>
</feature>
<feature type="compositionally biased region" description="Basic and acidic residues" evidence="1">
    <location>
        <begin position="17"/>
        <end position="26"/>
    </location>
</feature>
<feature type="compositionally biased region" description="Polar residues" evidence="1">
    <location>
        <begin position="41"/>
        <end position="57"/>
    </location>
</feature>
<feature type="compositionally biased region" description="Pro residues" evidence="1">
    <location>
        <begin position="180"/>
        <end position="189"/>
    </location>
</feature>
<protein>
    <submittedName>
        <fullName evidence="2">Uncharacterized protein</fullName>
    </submittedName>
</protein>
<feature type="non-terminal residue" evidence="2">
    <location>
        <position position="209"/>
    </location>
</feature>
<evidence type="ECO:0000313" key="2">
    <source>
        <dbReference type="EMBL" id="KAK7066175.1"/>
    </source>
</evidence>
<sequence length="209" mass="21750">MGSSGLDGNISAFLDDPPPRPPERPPKKPNLRSLFHGPINSEATHASPSGVTGTPASAPNGVVIPSAAAEKTSPDSEMVRRIEESANELRNLSPARSYYYRKPPAPDPPRSPEATTTPLAAAATTPSVASPSTISTTPTTSPRQKSRSPPHGAPRLHIPPIHVAHLIPPTSPVSRSSTPDLPPPPPPPLTDGEVVVSDEPLPPPPTPSE</sequence>
<organism evidence="2 3">
    <name type="scientific">Halocaridina rubra</name>
    <name type="common">Hawaiian red shrimp</name>
    <dbReference type="NCBI Taxonomy" id="373956"/>
    <lineage>
        <taxon>Eukaryota</taxon>
        <taxon>Metazoa</taxon>
        <taxon>Ecdysozoa</taxon>
        <taxon>Arthropoda</taxon>
        <taxon>Crustacea</taxon>
        <taxon>Multicrustacea</taxon>
        <taxon>Malacostraca</taxon>
        <taxon>Eumalacostraca</taxon>
        <taxon>Eucarida</taxon>
        <taxon>Decapoda</taxon>
        <taxon>Pleocyemata</taxon>
        <taxon>Caridea</taxon>
        <taxon>Atyoidea</taxon>
        <taxon>Atyidae</taxon>
        <taxon>Halocaridina</taxon>
    </lineage>
</organism>
<feature type="compositionally biased region" description="Low complexity" evidence="1">
    <location>
        <begin position="112"/>
        <end position="142"/>
    </location>
</feature>
<dbReference type="Proteomes" id="UP001381693">
    <property type="component" value="Unassembled WGS sequence"/>
</dbReference>